<feature type="transmembrane region" description="Helical" evidence="2">
    <location>
        <begin position="71"/>
        <end position="94"/>
    </location>
</feature>
<feature type="transmembrane region" description="Helical" evidence="2">
    <location>
        <begin position="106"/>
        <end position="127"/>
    </location>
</feature>
<keyword evidence="2" id="KW-1133">Transmembrane helix</keyword>
<dbReference type="EMBL" id="JAGPYM010000035">
    <property type="protein sequence ID" value="KAH6876362.1"/>
    <property type="molecule type" value="Genomic_DNA"/>
</dbReference>
<keyword evidence="2" id="KW-0472">Membrane</keyword>
<name>A0A9P9AIX2_9HYPO</name>
<evidence type="ECO:0000256" key="1">
    <source>
        <dbReference type="SAM" id="MobiDB-lite"/>
    </source>
</evidence>
<evidence type="ECO:0000313" key="3">
    <source>
        <dbReference type="EMBL" id="KAH6876362.1"/>
    </source>
</evidence>
<comment type="caution">
    <text evidence="3">The sequence shown here is derived from an EMBL/GenBank/DDBJ whole genome shotgun (WGS) entry which is preliminary data.</text>
</comment>
<protein>
    <submittedName>
        <fullName evidence="3">Uncharacterized protein</fullName>
    </submittedName>
</protein>
<evidence type="ECO:0000313" key="4">
    <source>
        <dbReference type="Proteomes" id="UP000777438"/>
    </source>
</evidence>
<gene>
    <name evidence="3" type="ORF">B0T10DRAFT_521184</name>
</gene>
<accession>A0A9P9AIX2</accession>
<feature type="compositionally biased region" description="Polar residues" evidence="1">
    <location>
        <begin position="308"/>
        <end position="327"/>
    </location>
</feature>
<keyword evidence="2" id="KW-0812">Transmembrane</keyword>
<evidence type="ECO:0000256" key="2">
    <source>
        <dbReference type="SAM" id="Phobius"/>
    </source>
</evidence>
<proteinExistence type="predicted"/>
<organism evidence="3 4">
    <name type="scientific">Thelonectria olida</name>
    <dbReference type="NCBI Taxonomy" id="1576542"/>
    <lineage>
        <taxon>Eukaryota</taxon>
        <taxon>Fungi</taxon>
        <taxon>Dikarya</taxon>
        <taxon>Ascomycota</taxon>
        <taxon>Pezizomycotina</taxon>
        <taxon>Sordariomycetes</taxon>
        <taxon>Hypocreomycetidae</taxon>
        <taxon>Hypocreales</taxon>
        <taxon>Nectriaceae</taxon>
        <taxon>Thelonectria</taxon>
    </lineage>
</organism>
<sequence length="350" mass="38838">MTTPVFFEISWSILSMICMSNVFFGFLVCGITSFTPLAAVPMISSAGGAIACGLCYYINYGTHPTLNRAIASVFADIFWMIQEAGLMFYSYLILRRVLRGTRRTAFTAIFWAVMFGVFATRVTIAVFRVESIISDTFSIQVTINYLHISYFSLMAILECISAYYLIDVFRTAKKTSMEIAVKVGIFRYLTRSTEVRVAILAVQGVFRTFTHSFQTPGQKAENLASQLDRFAYTLFCLFPIICYVDLLASKLAYSDGGYSYGSNSRSRAAHISNRNQFTSSHARGEEYPSTQVGHVVEVQGGKHGVHSGANSSQERIFEGGSSQTGTSEIDMDDLDVKGNAIKKTVEFKVV</sequence>
<feature type="region of interest" description="Disordered" evidence="1">
    <location>
        <begin position="303"/>
        <end position="330"/>
    </location>
</feature>
<feature type="transmembrane region" description="Helical" evidence="2">
    <location>
        <begin position="38"/>
        <end position="59"/>
    </location>
</feature>
<feature type="transmembrane region" description="Helical" evidence="2">
    <location>
        <begin position="12"/>
        <end position="31"/>
    </location>
</feature>
<dbReference type="Proteomes" id="UP000777438">
    <property type="component" value="Unassembled WGS sequence"/>
</dbReference>
<dbReference type="OrthoDB" id="5306317at2759"/>
<dbReference type="AlphaFoldDB" id="A0A9P9AIX2"/>
<feature type="transmembrane region" description="Helical" evidence="2">
    <location>
        <begin position="147"/>
        <end position="166"/>
    </location>
</feature>
<keyword evidence="4" id="KW-1185">Reference proteome</keyword>
<reference evidence="3 4" key="1">
    <citation type="journal article" date="2021" name="Nat. Commun.">
        <title>Genetic determinants of endophytism in the Arabidopsis root mycobiome.</title>
        <authorList>
            <person name="Mesny F."/>
            <person name="Miyauchi S."/>
            <person name="Thiergart T."/>
            <person name="Pickel B."/>
            <person name="Atanasova L."/>
            <person name="Karlsson M."/>
            <person name="Huettel B."/>
            <person name="Barry K.W."/>
            <person name="Haridas S."/>
            <person name="Chen C."/>
            <person name="Bauer D."/>
            <person name="Andreopoulos W."/>
            <person name="Pangilinan J."/>
            <person name="LaButti K."/>
            <person name="Riley R."/>
            <person name="Lipzen A."/>
            <person name="Clum A."/>
            <person name="Drula E."/>
            <person name="Henrissat B."/>
            <person name="Kohler A."/>
            <person name="Grigoriev I.V."/>
            <person name="Martin F.M."/>
            <person name="Hacquard S."/>
        </authorList>
    </citation>
    <scope>NUCLEOTIDE SEQUENCE [LARGE SCALE GENOMIC DNA]</scope>
    <source>
        <strain evidence="3 4">MPI-CAGE-CH-0241</strain>
    </source>
</reference>